<proteinExistence type="predicted"/>
<reference evidence="3" key="1">
    <citation type="submission" date="2017-12" db="EMBL/GenBank/DDBJ databases">
        <authorList>
            <consortium name="DOE Joint Genome Institute"/>
            <person name="Mondo S.J."/>
            <person name="Kjaerbolling I."/>
            <person name="Vesth T.C."/>
            <person name="Frisvad J.C."/>
            <person name="Nybo J.L."/>
            <person name="Theobald S."/>
            <person name="Kuo A."/>
            <person name="Bowyer P."/>
            <person name="Matsuda Y."/>
            <person name="Lyhne E.K."/>
            <person name="Kogle M.E."/>
            <person name="Clum A."/>
            <person name="Lipzen A."/>
            <person name="Salamov A."/>
            <person name="Ngan C.Y."/>
            <person name="Daum C."/>
            <person name="Chiniquy J."/>
            <person name="Barry K."/>
            <person name="LaButti K."/>
            <person name="Haridas S."/>
            <person name="Simmons B.A."/>
            <person name="Magnuson J.K."/>
            <person name="Mortensen U.H."/>
            <person name="Larsen T.O."/>
            <person name="Grigoriev I.V."/>
            <person name="Baker S.E."/>
            <person name="Andersen M.R."/>
            <person name="Nordberg H.P."/>
            <person name="Cantor M.N."/>
            <person name="Hua S.X."/>
        </authorList>
    </citation>
    <scope>NUCLEOTIDE SEQUENCE [LARGE SCALE GENOMIC DNA]</scope>
    <source>
        <strain evidence="3">IBT 19404</strain>
    </source>
</reference>
<gene>
    <name evidence="2" type="ORF">BDW42DRAFT_171940</name>
</gene>
<keyword evidence="1" id="KW-0472">Membrane</keyword>
<accession>A0A2J5HRB1</accession>
<organism evidence="2 3">
    <name type="scientific">Aspergillus taichungensis</name>
    <dbReference type="NCBI Taxonomy" id="482145"/>
    <lineage>
        <taxon>Eukaryota</taxon>
        <taxon>Fungi</taxon>
        <taxon>Dikarya</taxon>
        <taxon>Ascomycota</taxon>
        <taxon>Pezizomycotina</taxon>
        <taxon>Eurotiomycetes</taxon>
        <taxon>Eurotiomycetidae</taxon>
        <taxon>Eurotiales</taxon>
        <taxon>Aspergillaceae</taxon>
        <taxon>Aspergillus</taxon>
        <taxon>Aspergillus subgen. Circumdati</taxon>
    </lineage>
</organism>
<sequence length="76" mass="9007">MCTIDSGVVHDAMAPGIHSTYRVSVLPSCPNQSFAIHYYYQGRFIVAVQGFIMFFWKFPWMRKMEQGYWYLHGHNR</sequence>
<feature type="transmembrane region" description="Helical" evidence="1">
    <location>
        <begin position="38"/>
        <end position="56"/>
    </location>
</feature>
<name>A0A2J5HRB1_9EURO</name>
<dbReference type="AlphaFoldDB" id="A0A2J5HRB1"/>
<evidence type="ECO:0000313" key="2">
    <source>
        <dbReference type="EMBL" id="PLN79838.1"/>
    </source>
</evidence>
<keyword evidence="3" id="KW-1185">Reference proteome</keyword>
<evidence type="ECO:0000256" key="1">
    <source>
        <dbReference type="SAM" id="Phobius"/>
    </source>
</evidence>
<dbReference type="Proteomes" id="UP000235023">
    <property type="component" value="Unassembled WGS sequence"/>
</dbReference>
<keyword evidence="1" id="KW-0812">Transmembrane</keyword>
<keyword evidence="1" id="KW-1133">Transmembrane helix</keyword>
<dbReference type="EMBL" id="KZ559554">
    <property type="protein sequence ID" value="PLN79838.1"/>
    <property type="molecule type" value="Genomic_DNA"/>
</dbReference>
<evidence type="ECO:0000313" key="3">
    <source>
        <dbReference type="Proteomes" id="UP000235023"/>
    </source>
</evidence>
<protein>
    <submittedName>
        <fullName evidence="2">Uncharacterized protein</fullName>
    </submittedName>
</protein>